<proteinExistence type="predicted"/>
<reference evidence="3" key="1">
    <citation type="journal article" date="2023" name="Antibiotics">
        <title>Prevalence and Molecular Characterization of Methicillin-Resistant Staphylococci (MRS) and Mammaliicocci (MRM) in Dromedary Camels from Algeria: First Detection of SCCmec-mecC Hybrid in Methicillin-Resistant Mammaliicoccus lentus.</title>
        <authorList>
            <person name="Belhout C."/>
            <person name="Boyen F."/>
            <person name="Vereecke N."/>
            <person name="Theuns S."/>
            <person name="Taibi N."/>
            <person name="Stegger M."/>
            <person name="de la Fe-Rodriguez P.Y."/>
            <person name="Bouayad L."/>
            <person name="Elgroud R."/>
            <person name="Butaye P."/>
        </authorList>
    </citation>
    <scope>NUCLEOTIDE SEQUENCE</scope>
    <source>
        <strain evidence="3">7048</strain>
    </source>
</reference>
<sequence length="168" mass="19233">MKFSTTTIGALALSTTILLGACGNDDMKKDEKMETKSEMKDKEMDKDMDMKDKEMKDKDMDMKDKDMKKDDMMMSGMFKSMNGEMVEGKATIKDHKLMLTDYKSSKGPDLHVYLTKDGDVENGMQIDKVDYDKMEQTFDLKDMDVSKYNEVTIYCNKAHVTFGSAKLK</sequence>
<evidence type="ECO:0000259" key="2">
    <source>
        <dbReference type="PROSITE" id="PS51549"/>
    </source>
</evidence>
<evidence type="ECO:0000256" key="1">
    <source>
        <dbReference type="SAM" id="MobiDB-lite"/>
    </source>
</evidence>
<organism evidence="3 4">
    <name type="scientific">Mammaliicoccus lentus</name>
    <name type="common">Staphylococcus lentus</name>
    <dbReference type="NCBI Taxonomy" id="42858"/>
    <lineage>
        <taxon>Bacteria</taxon>
        <taxon>Bacillati</taxon>
        <taxon>Bacillota</taxon>
        <taxon>Bacilli</taxon>
        <taxon>Bacillales</taxon>
        <taxon>Staphylococcaceae</taxon>
        <taxon>Mammaliicoccus</taxon>
    </lineage>
</organism>
<dbReference type="AlphaFoldDB" id="A0AAX3W508"/>
<gene>
    <name evidence="3" type="ORF">PYH69_02215</name>
</gene>
<feature type="domain" description="DM13" evidence="2">
    <location>
        <begin position="76"/>
        <end position="168"/>
    </location>
</feature>
<dbReference type="EMBL" id="CP118848">
    <property type="protein sequence ID" value="WHI60462.1"/>
    <property type="molecule type" value="Genomic_DNA"/>
</dbReference>
<evidence type="ECO:0000313" key="4">
    <source>
        <dbReference type="Proteomes" id="UP001223261"/>
    </source>
</evidence>
<name>A0AAX3W508_MAMLE</name>
<dbReference type="RefSeq" id="WP_282862565.1">
    <property type="nucleotide sequence ID" value="NZ_CP118848.1"/>
</dbReference>
<dbReference type="Proteomes" id="UP001223261">
    <property type="component" value="Chromosome"/>
</dbReference>
<dbReference type="PROSITE" id="PS51257">
    <property type="entry name" value="PROKAR_LIPOPROTEIN"/>
    <property type="match status" value="1"/>
</dbReference>
<dbReference type="PROSITE" id="PS51549">
    <property type="entry name" value="DM13"/>
    <property type="match status" value="1"/>
</dbReference>
<evidence type="ECO:0000313" key="3">
    <source>
        <dbReference type="EMBL" id="WHI60462.1"/>
    </source>
</evidence>
<feature type="region of interest" description="Disordered" evidence="1">
    <location>
        <begin position="26"/>
        <end position="62"/>
    </location>
</feature>
<accession>A0AAX3W508</accession>
<protein>
    <submittedName>
        <fullName evidence="3">DM13 domain-containing protein</fullName>
    </submittedName>
</protein>
<dbReference type="Pfam" id="PF10517">
    <property type="entry name" value="DM13"/>
    <property type="match status" value="1"/>
</dbReference>
<dbReference type="InterPro" id="IPR019545">
    <property type="entry name" value="DM13_domain"/>
</dbReference>